<dbReference type="RefSeq" id="WP_207419396.1">
    <property type="nucleotide sequence ID" value="NZ_CP061177.1"/>
</dbReference>
<evidence type="ECO:0000256" key="1">
    <source>
        <dbReference type="SAM" id="Coils"/>
    </source>
</evidence>
<gene>
    <name evidence="2" type="ORF">IAI61_19515</name>
</gene>
<comment type="caution">
    <text evidence="2">The sequence shown here is derived from an EMBL/GenBank/DDBJ whole genome shotgun (WGS) entry which is preliminary data.</text>
</comment>
<keyword evidence="3" id="KW-1185">Reference proteome</keyword>
<keyword evidence="1" id="KW-0175">Coiled coil</keyword>
<dbReference type="Proteomes" id="UP001518989">
    <property type="component" value="Unassembled WGS sequence"/>
</dbReference>
<evidence type="ECO:0000313" key="2">
    <source>
        <dbReference type="EMBL" id="MBO1081224.1"/>
    </source>
</evidence>
<dbReference type="EMBL" id="JACTNG010000013">
    <property type="protein sequence ID" value="MBO1081224.1"/>
    <property type="molecule type" value="Genomic_DNA"/>
</dbReference>
<sequence length="132" mass="13729">MSQPPAATIPFLDDALGGIEERMEQAVADTAARLRALRGVLAEQSRRLDAAERQSAALERQLAVAEAKLAVESMHAAGLAAQASHLMALALEAGVPALDEAQGGPLAGVYDAAFDARAAELGIEDPVRFRAV</sequence>
<proteinExistence type="predicted"/>
<name>A0ABS3KUS2_9PROT</name>
<evidence type="ECO:0000313" key="3">
    <source>
        <dbReference type="Proteomes" id="UP001518989"/>
    </source>
</evidence>
<organism evidence="2 3">
    <name type="scientific">Roseomonas haemaphysalidis</name>
    <dbReference type="NCBI Taxonomy" id="2768162"/>
    <lineage>
        <taxon>Bacteria</taxon>
        <taxon>Pseudomonadati</taxon>
        <taxon>Pseudomonadota</taxon>
        <taxon>Alphaproteobacteria</taxon>
        <taxon>Acetobacterales</taxon>
        <taxon>Roseomonadaceae</taxon>
        <taxon>Roseomonas</taxon>
    </lineage>
</organism>
<protein>
    <submittedName>
        <fullName evidence="2">Uncharacterized protein</fullName>
    </submittedName>
</protein>
<reference evidence="2 3" key="1">
    <citation type="submission" date="2020-09" db="EMBL/GenBank/DDBJ databases">
        <title>Roseomonas.</title>
        <authorList>
            <person name="Zhu W."/>
        </authorList>
    </citation>
    <scope>NUCLEOTIDE SEQUENCE [LARGE SCALE GENOMIC DNA]</scope>
    <source>
        <strain evidence="2 3">573</strain>
    </source>
</reference>
<accession>A0ABS3KUS2</accession>
<feature type="coiled-coil region" evidence="1">
    <location>
        <begin position="34"/>
        <end position="68"/>
    </location>
</feature>